<dbReference type="GO" id="GO:0006520">
    <property type="term" value="P:amino acid metabolic process"/>
    <property type="evidence" value="ECO:0007669"/>
    <property type="project" value="InterPro"/>
</dbReference>
<dbReference type="Proteomes" id="UP000298642">
    <property type="component" value="Chromosome"/>
</dbReference>
<comment type="similarity">
    <text evidence="2 6">Belongs to the class-I pyridoxal-phosphate-dependent aminotransferase family.</text>
</comment>
<dbReference type="InterPro" id="IPR015424">
    <property type="entry name" value="PyrdxlP-dep_Trfase"/>
</dbReference>
<feature type="region of interest" description="Disordered" evidence="7">
    <location>
        <begin position="1"/>
        <end position="24"/>
    </location>
</feature>
<dbReference type="CDD" id="cd00609">
    <property type="entry name" value="AAT_like"/>
    <property type="match status" value="1"/>
</dbReference>
<dbReference type="InterPro" id="IPR004839">
    <property type="entry name" value="Aminotransferase_I/II_large"/>
</dbReference>
<dbReference type="GO" id="GO:0030170">
    <property type="term" value="F:pyridoxal phosphate binding"/>
    <property type="evidence" value="ECO:0007669"/>
    <property type="project" value="InterPro"/>
</dbReference>
<evidence type="ECO:0000313" key="10">
    <source>
        <dbReference type="Proteomes" id="UP000298642"/>
    </source>
</evidence>
<dbReference type="KEGG" id="obj:EIO64_08815"/>
<dbReference type="EC" id="2.6.1.-" evidence="6"/>
<dbReference type="GO" id="GO:0008483">
    <property type="term" value="F:transaminase activity"/>
    <property type="evidence" value="ECO:0007669"/>
    <property type="project" value="UniProtKB-KW"/>
</dbReference>
<feature type="domain" description="Aminotransferase class I/classII large" evidence="8">
    <location>
        <begin position="54"/>
        <end position="403"/>
    </location>
</feature>
<comment type="cofactor">
    <cofactor evidence="1 6">
        <name>pyridoxal 5'-phosphate</name>
        <dbReference type="ChEBI" id="CHEBI:597326"/>
    </cofactor>
</comment>
<dbReference type="Gene3D" id="3.40.640.10">
    <property type="entry name" value="Type I PLP-dependent aspartate aminotransferase-like (Major domain)"/>
    <property type="match status" value="1"/>
</dbReference>
<dbReference type="EMBL" id="CP034413">
    <property type="protein sequence ID" value="QCI59315.1"/>
    <property type="molecule type" value="Genomic_DNA"/>
</dbReference>
<evidence type="ECO:0000256" key="6">
    <source>
        <dbReference type="RuleBase" id="RU000481"/>
    </source>
</evidence>
<dbReference type="InterPro" id="IPR004838">
    <property type="entry name" value="NHTrfase_class1_PyrdxlP-BS"/>
</dbReference>
<evidence type="ECO:0000256" key="5">
    <source>
        <dbReference type="ARBA" id="ARBA00022898"/>
    </source>
</evidence>
<dbReference type="PANTHER" id="PTHR46383">
    <property type="entry name" value="ASPARTATE AMINOTRANSFERASE"/>
    <property type="match status" value="1"/>
</dbReference>
<dbReference type="PANTHER" id="PTHR46383:SF3">
    <property type="entry name" value="ASPARTATE AMINOTRANSFERASE-RELATED"/>
    <property type="match status" value="1"/>
</dbReference>
<dbReference type="Gene3D" id="3.90.1150.10">
    <property type="entry name" value="Aspartate Aminotransferase, domain 1"/>
    <property type="match status" value="1"/>
</dbReference>
<protein>
    <recommendedName>
        <fullName evidence="6">Aminotransferase</fullName>
        <ecNumber evidence="6">2.6.1.-</ecNumber>
    </recommendedName>
</protein>
<accession>A0A4D7AP61</accession>
<dbReference type="SUPFAM" id="SSF53383">
    <property type="entry name" value="PLP-dependent transferases"/>
    <property type="match status" value="1"/>
</dbReference>
<dbReference type="InterPro" id="IPR050596">
    <property type="entry name" value="AspAT/PAT-like"/>
</dbReference>
<keyword evidence="5" id="KW-0663">Pyridoxal phosphate</keyword>
<evidence type="ECO:0000256" key="2">
    <source>
        <dbReference type="ARBA" id="ARBA00007441"/>
    </source>
</evidence>
<dbReference type="PROSITE" id="PS00105">
    <property type="entry name" value="AA_TRANSFER_CLASS_1"/>
    <property type="match status" value="1"/>
</dbReference>
<organism evidence="9 10">
    <name type="scientific">Dysosmobacter welbionis</name>
    <dbReference type="NCBI Taxonomy" id="2093857"/>
    <lineage>
        <taxon>Bacteria</taxon>
        <taxon>Bacillati</taxon>
        <taxon>Bacillota</taxon>
        <taxon>Clostridia</taxon>
        <taxon>Eubacteriales</taxon>
        <taxon>Oscillospiraceae</taxon>
        <taxon>Dysosmobacter</taxon>
    </lineage>
</organism>
<evidence type="ECO:0000256" key="7">
    <source>
        <dbReference type="SAM" id="MobiDB-lite"/>
    </source>
</evidence>
<evidence type="ECO:0000313" key="9">
    <source>
        <dbReference type="EMBL" id="QCI59315.1"/>
    </source>
</evidence>
<evidence type="ECO:0000256" key="1">
    <source>
        <dbReference type="ARBA" id="ARBA00001933"/>
    </source>
</evidence>
<dbReference type="InterPro" id="IPR015422">
    <property type="entry name" value="PyrdxlP-dep_Trfase_small"/>
</dbReference>
<name>A0A4D7AP61_9FIRM</name>
<evidence type="ECO:0000256" key="4">
    <source>
        <dbReference type="ARBA" id="ARBA00022679"/>
    </source>
</evidence>
<keyword evidence="3 6" id="KW-0032">Aminotransferase</keyword>
<dbReference type="InterPro" id="IPR015421">
    <property type="entry name" value="PyrdxlP-dep_Trfase_major"/>
</dbReference>
<evidence type="ECO:0000259" key="8">
    <source>
        <dbReference type="Pfam" id="PF00155"/>
    </source>
</evidence>
<proteinExistence type="inferred from homology"/>
<sequence length="411" mass="45369">MYTEDNMRMDMPRPNNGTRKDRKENIDMSIVSKKSKQIPGSLIREMFAMQAGMKDVISFALGEPDFTAPQHVVDATVASFRRGETHYTPNTGIPALRKAVAATYQARGLDYQPSEILIGAGAISLLNLACTAMLDIGDEVLLPDPGWANYKGLMMQVGAVPIPVKVKEENGFMYEIDDLRNAITPKTKVILINSPSNPTGGVASAENLRQISDLAKERNLYVLTDEIYRELIWDGEPYTSIASFPGMKERTVVVDGFSKKYAMTGFRLAWSAAPLEVTTVMTKLLENVLSSVNEGVQWGGVAALTGNQDCVEEMKCQYRRRRELIVKGLNNIEKISCLWPKGAFYAFANISGTGLKSQEFAMRLLQEQHVVVVPGTGFGQGGEGFIRLSYATSEKSIQEGLRRMEAFVKGL</sequence>
<keyword evidence="4 6" id="KW-0808">Transferase</keyword>
<gene>
    <name evidence="9" type="ORF">EIO64_08815</name>
</gene>
<feature type="compositionally biased region" description="Basic and acidic residues" evidence="7">
    <location>
        <begin position="1"/>
        <end position="11"/>
    </location>
</feature>
<dbReference type="AlphaFoldDB" id="A0A4D7AP61"/>
<dbReference type="Pfam" id="PF00155">
    <property type="entry name" value="Aminotran_1_2"/>
    <property type="match status" value="1"/>
</dbReference>
<dbReference type="RefSeq" id="WP_119311756.1">
    <property type="nucleotide sequence ID" value="NZ_CP034413.3"/>
</dbReference>
<reference evidence="10" key="1">
    <citation type="submission" date="2018-12" db="EMBL/GenBank/DDBJ databases">
        <title>Dusodibacter welbiota gen. nov., sp. nov., isolated from human faeces and emended description of the Oscillibacter genus.</title>
        <authorList>
            <person name="Le Roy T."/>
            <person name="Van der Smissen P."/>
            <person name="Delzenne N."/>
            <person name="Muccioli G."/>
            <person name="Collet J.F."/>
            <person name="Cani P.D."/>
        </authorList>
    </citation>
    <scope>NUCLEOTIDE SEQUENCE [LARGE SCALE GENOMIC DNA]</scope>
    <source>
        <strain evidence="10">J115</strain>
    </source>
</reference>
<keyword evidence="10" id="KW-1185">Reference proteome</keyword>
<evidence type="ECO:0000256" key="3">
    <source>
        <dbReference type="ARBA" id="ARBA00022576"/>
    </source>
</evidence>